<dbReference type="EMBL" id="JARBHI010000022">
    <property type="protein sequence ID" value="MDE1657066.1"/>
    <property type="molecule type" value="Genomic_DNA"/>
</dbReference>
<dbReference type="InterPro" id="IPR043129">
    <property type="entry name" value="ATPase_NBD"/>
</dbReference>
<evidence type="ECO:0000256" key="2">
    <source>
        <dbReference type="ARBA" id="ARBA00022629"/>
    </source>
</evidence>
<evidence type="ECO:0000259" key="11">
    <source>
        <dbReference type="Pfam" id="PF02782"/>
    </source>
</evidence>
<dbReference type="CDD" id="cd07809">
    <property type="entry name" value="ASKHA_NBD_FGGY_BaXK-like"/>
    <property type="match status" value="1"/>
</dbReference>
<dbReference type="SUPFAM" id="SSF53067">
    <property type="entry name" value="Actin-like ATPase domain"/>
    <property type="match status" value="2"/>
</dbReference>
<dbReference type="InterPro" id="IPR018485">
    <property type="entry name" value="FGGY_C"/>
</dbReference>
<dbReference type="Proteomes" id="UP001219297">
    <property type="component" value="Unassembled WGS sequence"/>
</dbReference>
<name>A0ABT5V8B9_9ACTO</name>
<feature type="domain" description="Carbohydrate kinase FGGY C-terminal" evidence="11">
    <location>
        <begin position="271"/>
        <end position="453"/>
    </location>
</feature>
<keyword evidence="5 8" id="KW-0418">Kinase</keyword>
<comment type="caution">
    <text evidence="12">The sequence shown here is derived from an EMBL/GenBank/DDBJ whole genome shotgun (WGS) entry which is preliminary data.</text>
</comment>
<evidence type="ECO:0000256" key="4">
    <source>
        <dbReference type="ARBA" id="ARBA00022741"/>
    </source>
</evidence>
<dbReference type="Gene3D" id="3.30.420.40">
    <property type="match status" value="2"/>
</dbReference>
<organism evidence="12 13">
    <name type="scientific">Actinotignum sanguinis</name>
    <dbReference type="NCBI Taxonomy" id="1445614"/>
    <lineage>
        <taxon>Bacteria</taxon>
        <taxon>Bacillati</taxon>
        <taxon>Actinomycetota</taxon>
        <taxon>Actinomycetes</taxon>
        <taxon>Actinomycetales</taxon>
        <taxon>Actinomycetaceae</taxon>
        <taxon>Actinotignum</taxon>
    </lineage>
</organism>
<evidence type="ECO:0000256" key="9">
    <source>
        <dbReference type="RuleBase" id="RU364073"/>
    </source>
</evidence>
<dbReference type="InterPro" id="IPR018484">
    <property type="entry name" value="FGGY_N"/>
</dbReference>
<dbReference type="Pfam" id="PF02782">
    <property type="entry name" value="FGGY_C"/>
    <property type="match status" value="1"/>
</dbReference>
<dbReference type="InterPro" id="IPR018483">
    <property type="entry name" value="Carb_kinase_FGGY_CS"/>
</dbReference>
<dbReference type="InterPro" id="IPR006000">
    <property type="entry name" value="Xylulokinase"/>
</dbReference>
<keyword evidence="7 9" id="KW-0119">Carbohydrate metabolism</keyword>
<dbReference type="InterPro" id="IPR000577">
    <property type="entry name" value="Carb_kinase_FGGY"/>
</dbReference>
<evidence type="ECO:0000259" key="10">
    <source>
        <dbReference type="Pfam" id="PF00370"/>
    </source>
</evidence>
<evidence type="ECO:0000256" key="7">
    <source>
        <dbReference type="ARBA" id="ARBA00023277"/>
    </source>
</evidence>
<keyword evidence="13" id="KW-1185">Reference proteome</keyword>
<dbReference type="EC" id="2.7.1.17" evidence="9"/>
<dbReference type="GO" id="GO:0004856">
    <property type="term" value="F:D-xylulokinase activity"/>
    <property type="evidence" value="ECO:0007669"/>
    <property type="project" value="UniProtKB-EC"/>
</dbReference>
<dbReference type="PANTHER" id="PTHR43095">
    <property type="entry name" value="SUGAR KINASE"/>
    <property type="match status" value="1"/>
</dbReference>
<evidence type="ECO:0000256" key="8">
    <source>
        <dbReference type="RuleBase" id="RU003733"/>
    </source>
</evidence>
<evidence type="ECO:0000256" key="5">
    <source>
        <dbReference type="ARBA" id="ARBA00022777"/>
    </source>
</evidence>
<keyword evidence="6 9" id="KW-0067">ATP-binding</keyword>
<evidence type="ECO:0000256" key="3">
    <source>
        <dbReference type="ARBA" id="ARBA00022679"/>
    </source>
</evidence>
<keyword evidence="3 8" id="KW-0808">Transferase</keyword>
<evidence type="ECO:0000313" key="12">
    <source>
        <dbReference type="EMBL" id="MDE1657066.1"/>
    </source>
</evidence>
<dbReference type="PANTHER" id="PTHR43095:SF5">
    <property type="entry name" value="XYLULOSE KINASE"/>
    <property type="match status" value="1"/>
</dbReference>
<proteinExistence type="inferred from homology"/>
<dbReference type="Pfam" id="PF00370">
    <property type="entry name" value="FGGY_N"/>
    <property type="match status" value="1"/>
</dbReference>
<evidence type="ECO:0000256" key="1">
    <source>
        <dbReference type="ARBA" id="ARBA00009156"/>
    </source>
</evidence>
<gene>
    <name evidence="9 12" type="primary">xylB</name>
    <name evidence="12" type="ORF">PWJ81_08295</name>
</gene>
<comment type="similarity">
    <text evidence="1 8">Belongs to the FGGY kinase family.</text>
</comment>
<dbReference type="PROSITE" id="PS00445">
    <property type="entry name" value="FGGY_KINASES_2"/>
    <property type="match status" value="1"/>
</dbReference>
<dbReference type="InterPro" id="IPR050406">
    <property type="entry name" value="FGGY_Carb_Kinase"/>
</dbReference>
<dbReference type="NCBIfam" id="TIGR01312">
    <property type="entry name" value="XylB"/>
    <property type="match status" value="1"/>
</dbReference>
<comment type="catalytic activity">
    <reaction evidence="9">
        <text>D-xylulose + ATP = D-xylulose 5-phosphate + ADP + H(+)</text>
        <dbReference type="Rhea" id="RHEA:10964"/>
        <dbReference type="ChEBI" id="CHEBI:15378"/>
        <dbReference type="ChEBI" id="CHEBI:17140"/>
        <dbReference type="ChEBI" id="CHEBI:30616"/>
        <dbReference type="ChEBI" id="CHEBI:57737"/>
        <dbReference type="ChEBI" id="CHEBI:456216"/>
        <dbReference type="EC" id="2.7.1.17"/>
    </reaction>
</comment>
<sequence>MKVSFVLGIDCSTQSVTLEVRDVETFHVVDCVSNPLPATQPPVSEQNPETWWDSLVKGMRLLHARGLEVRKIGAISVAGQCHGLVPLDRECAVIRPAKLWNDTTSALEAEMLVETYGKEFWVEKVGFVPNAAHTVSKLLWLARHELDTLERISKILLPHDYLTYRLTGQFVTDRSEASGTGYFDGVRNVYLFDLVSDVISNAFGKEGKGIPSRSWHDVFPEVLEPSEAVGSISPEVAVDLGLASDVIVAVGGGDQHLGAVGIGLDDGDMCFSIGTSGVTFSSSPTPVRDYSGDVDGVCNATGGWLPLTCTLNSTKVTDTVAKWLGVSVQELGNLAESMGVSCNTPLLVPFFDGERSPSIPNATGLLEGLTNGTTREDLAFSAFEGVVMGLYAGSRKIRALGSGINGVNVAVGGGAKSDVYCQLLADFMGEPVSRLELTEATARGACVQALAAMTGDSIDAVRARVRPSISSTFTPKAERGRSDRFSRYLDMVASRKANCR</sequence>
<accession>A0ABT5V8B9</accession>
<reference evidence="12 13" key="1">
    <citation type="submission" date="2023-02" db="EMBL/GenBank/DDBJ databases">
        <title>Defining the Infant Male Urobiome and Moving Towards Mechanisms in Urobiome Research.</title>
        <authorList>
            <person name="Reasoner S."/>
            <person name="Flores V."/>
            <person name="Van Horn G."/>
            <person name="Morales G."/>
            <person name="Peard L."/>
            <person name="Abelson B."/>
            <person name="Manuel C."/>
            <person name="Lee J."/>
            <person name="Baker B."/>
            <person name="Williams T."/>
            <person name="Schmitz J."/>
            <person name="Clayton D."/>
            <person name="Hadjifrangiskou M."/>
        </authorList>
    </citation>
    <scope>NUCLEOTIDE SEQUENCE [LARGE SCALE GENOMIC DNA]</scope>
    <source>
        <strain evidence="12 13">AS1053</strain>
    </source>
</reference>
<keyword evidence="4 9" id="KW-0547">Nucleotide-binding</keyword>
<evidence type="ECO:0000313" key="13">
    <source>
        <dbReference type="Proteomes" id="UP001219297"/>
    </source>
</evidence>
<evidence type="ECO:0000256" key="6">
    <source>
        <dbReference type="ARBA" id="ARBA00022840"/>
    </source>
</evidence>
<dbReference type="PIRSF" id="PIRSF000538">
    <property type="entry name" value="GlpK"/>
    <property type="match status" value="1"/>
</dbReference>
<keyword evidence="2 9" id="KW-0859">Xylose metabolism</keyword>
<dbReference type="RefSeq" id="WP_274735241.1">
    <property type="nucleotide sequence ID" value="NZ_CAMXYX010000007.1"/>
</dbReference>
<feature type="domain" description="Carbohydrate kinase FGGY N-terminal" evidence="10">
    <location>
        <begin position="6"/>
        <end position="261"/>
    </location>
</feature>
<protein>
    <recommendedName>
        <fullName evidence="9">Xylulose kinase</fullName>
        <shortName evidence="9">Xylulokinase</shortName>
        <ecNumber evidence="9">2.7.1.17</ecNumber>
    </recommendedName>
</protein>